<organism evidence="1 2">
    <name type="scientific">Pseudomonas fluorescens</name>
    <dbReference type="NCBI Taxonomy" id="294"/>
    <lineage>
        <taxon>Bacteria</taxon>
        <taxon>Pseudomonadati</taxon>
        <taxon>Pseudomonadota</taxon>
        <taxon>Gammaproteobacteria</taxon>
        <taxon>Pseudomonadales</taxon>
        <taxon>Pseudomonadaceae</taxon>
        <taxon>Pseudomonas</taxon>
    </lineage>
</organism>
<gene>
    <name evidence="1" type="ORF">PS900_01094</name>
</gene>
<dbReference type="AlphaFoldDB" id="A0A8H2NNH8"/>
<dbReference type="Proteomes" id="UP000325723">
    <property type="component" value="Unassembled WGS sequence"/>
</dbReference>
<protein>
    <submittedName>
        <fullName evidence="1">Uncharacterized protein</fullName>
    </submittedName>
</protein>
<dbReference type="EMBL" id="CABVIE010000003">
    <property type="protein sequence ID" value="VVO66899.1"/>
    <property type="molecule type" value="Genomic_DNA"/>
</dbReference>
<proteinExistence type="predicted"/>
<name>A0A8H2NNH8_PSEFL</name>
<evidence type="ECO:0000313" key="1">
    <source>
        <dbReference type="EMBL" id="VVO66899.1"/>
    </source>
</evidence>
<accession>A0A8H2NNH8</accession>
<comment type="caution">
    <text evidence="1">The sequence shown here is derived from an EMBL/GenBank/DDBJ whole genome shotgun (WGS) entry which is preliminary data.</text>
</comment>
<sequence length="197" mass="21732">MSQGIYTGSVTYQVGPHGDFDMGDNMLPSESSLTLNFTLEVQHALKVEIPPGGHQIELVPQGGWQAWLNQGRKPVRLFRDQTFNVSASSRFKMQLECQYPAGNTCALRDAGSVHLVPLNTSVTLPNGLTDATGQAVQRRPLRLDGSGTELFQPGFYLDRKPGTLHFEIAREHVESMLSEGVRKTYSGDVTVIWDSEV</sequence>
<evidence type="ECO:0000313" key="2">
    <source>
        <dbReference type="Proteomes" id="UP000325723"/>
    </source>
</evidence>
<reference evidence="1 2" key="1">
    <citation type="submission" date="2019-09" db="EMBL/GenBank/DDBJ databases">
        <authorList>
            <person name="Chandra G."/>
            <person name="Truman W A."/>
        </authorList>
    </citation>
    <scope>NUCLEOTIDE SEQUENCE [LARGE SCALE GENOMIC DNA]</scope>
    <source>
        <strain evidence="1">PS900</strain>
    </source>
</reference>